<dbReference type="AlphaFoldDB" id="A0A4Y7IDN5"/>
<dbReference type="GO" id="GO:0051119">
    <property type="term" value="F:sugar transmembrane transporter activity"/>
    <property type="evidence" value="ECO:0007669"/>
    <property type="project" value="InterPro"/>
</dbReference>
<keyword evidence="4 9" id="KW-0762">Sugar transport</keyword>
<protein>
    <recommendedName>
        <fullName evidence="9">Bidirectional sugar transporter SWEET</fullName>
    </recommendedName>
</protein>
<sequence length="271" mass="30336">MISSTHSLFSDAAGVTGNLFAFVLFVSPIPTFSRIVRNRSTEQFSGLPYIYTLLNCLICLWYGLPHVSPGIILVATVNSVGAVFQLVYVILFIVYADKGKKMRMLGLLLAVFGAFVVIAYVSMTFFDSHTRQLFVGCLSVASLISMFASPLFVIVCLYPALLSEFHFFTFNHMCTPYLLPCVTTQFIWFGFIYRYLFHILLSEFGDPDKECRVHAFLSFPCDLPDEHLFPHLWGLPNGIGTVLGAIQLSLYAHYSRMSGDGSREPLIPSFA</sequence>
<feature type="transmembrane region" description="Helical" evidence="9">
    <location>
        <begin position="174"/>
        <end position="196"/>
    </location>
</feature>
<reference evidence="10 11" key="1">
    <citation type="journal article" date="2018" name="Science">
        <title>The opium poppy genome and morphinan production.</title>
        <authorList>
            <person name="Guo L."/>
            <person name="Winzer T."/>
            <person name="Yang X."/>
            <person name="Li Y."/>
            <person name="Ning Z."/>
            <person name="He Z."/>
            <person name="Teodor R."/>
            <person name="Lu Y."/>
            <person name="Bowser T.A."/>
            <person name="Graham I.A."/>
            <person name="Ye K."/>
        </authorList>
    </citation>
    <scope>NUCLEOTIDE SEQUENCE [LARGE SCALE GENOMIC DNA]</scope>
    <source>
        <strain evidence="11">cv. HN1</strain>
        <tissue evidence="10">Leaves</tissue>
    </source>
</reference>
<comment type="subcellular location">
    <subcellularLocation>
        <location evidence="9">Cell membrane</location>
        <topology evidence="9">Multi-pass membrane protein</topology>
    </subcellularLocation>
    <subcellularLocation>
        <location evidence="1">Endomembrane system</location>
        <topology evidence="1">Multi-pass membrane protein</topology>
    </subcellularLocation>
</comment>
<dbReference type="GO" id="GO:0005886">
    <property type="term" value="C:plasma membrane"/>
    <property type="evidence" value="ECO:0007669"/>
    <property type="project" value="UniProtKB-SubCell"/>
</dbReference>
<dbReference type="PANTHER" id="PTHR10791">
    <property type="entry name" value="RAG1-ACTIVATING PROTEIN 1"/>
    <property type="match status" value="1"/>
</dbReference>
<keyword evidence="8 9" id="KW-0472">Membrane</keyword>
<accession>A0A4Y7IDN5</accession>
<evidence type="ECO:0000256" key="1">
    <source>
        <dbReference type="ARBA" id="ARBA00004127"/>
    </source>
</evidence>
<proteinExistence type="inferred from homology"/>
<evidence type="ECO:0000256" key="7">
    <source>
        <dbReference type="ARBA" id="ARBA00022989"/>
    </source>
</evidence>
<comment type="function">
    <text evidence="9">Mediates both low-affinity uptake and efflux of sugar across the membrane.</text>
</comment>
<comment type="similarity">
    <text evidence="2 9">Belongs to the SWEET sugar transporter family.</text>
</comment>
<evidence type="ECO:0000313" key="11">
    <source>
        <dbReference type="Proteomes" id="UP000316621"/>
    </source>
</evidence>
<keyword evidence="6" id="KW-0677">Repeat</keyword>
<dbReference type="Pfam" id="PF03083">
    <property type="entry name" value="MtN3_slv"/>
    <property type="match status" value="1"/>
</dbReference>
<gene>
    <name evidence="10" type="ORF">C5167_038797</name>
</gene>
<dbReference type="FunFam" id="1.20.1280.290:FF:000001">
    <property type="entry name" value="Bidirectional sugar transporter SWEET"/>
    <property type="match status" value="1"/>
</dbReference>
<feature type="transmembrane region" description="Helical" evidence="9">
    <location>
        <begin position="107"/>
        <end position="126"/>
    </location>
</feature>
<evidence type="ECO:0000313" key="10">
    <source>
        <dbReference type="EMBL" id="RZC45850.1"/>
    </source>
</evidence>
<keyword evidence="11" id="KW-1185">Reference proteome</keyword>
<dbReference type="Proteomes" id="UP000316621">
    <property type="component" value="Chromosome 1"/>
</dbReference>
<keyword evidence="7 9" id="KW-1133">Transmembrane helix</keyword>
<evidence type="ECO:0000256" key="9">
    <source>
        <dbReference type="RuleBase" id="RU910715"/>
    </source>
</evidence>
<feature type="transmembrane region" description="Helical" evidence="9">
    <location>
        <begin position="44"/>
        <end position="64"/>
    </location>
</feature>
<evidence type="ECO:0000256" key="2">
    <source>
        <dbReference type="ARBA" id="ARBA00007809"/>
    </source>
</evidence>
<dbReference type="Gramene" id="RZC45850">
    <property type="protein sequence ID" value="RZC45850"/>
    <property type="gene ID" value="C5167_038797"/>
</dbReference>
<evidence type="ECO:0000256" key="4">
    <source>
        <dbReference type="ARBA" id="ARBA00022597"/>
    </source>
</evidence>
<feature type="transmembrane region" description="Helical" evidence="9">
    <location>
        <begin position="132"/>
        <end position="162"/>
    </location>
</feature>
<dbReference type="PANTHER" id="PTHR10791:SF57">
    <property type="entry name" value="BIDIRECTIONAL SUGAR TRANSPORTER SWEET2A"/>
    <property type="match status" value="1"/>
</dbReference>
<dbReference type="GO" id="GO:0012505">
    <property type="term" value="C:endomembrane system"/>
    <property type="evidence" value="ECO:0007669"/>
    <property type="project" value="UniProtKB-SubCell"/>
</dbReference>
<name>A0A4Y7IDN5_PAPSO</name>
<feature type="transmembrane region" description="Helical" evidence="9">
    <location>
        <begin position="12"/>
        <end position="32"/>
    </location>
</feature>
<dbReference type="Gene3D" id="1.20.1280.290">
    <property type="match status" value="1"/>
</dbReference>
<feature type="transmembrane region" description="Helical" evidence="9">
    <location>
        <begin position="70"/>
        <end position="95"/>
    </location>
</feature>
<evidence type="ECO:0000256" key="3">
    <source>
        <dbReference type="ARBA" id="ARBA00022448"/>
    </source>
</evidence>
<evidence type="ECO:0000256" key="8">
    <source>
        <dbReference type="ARBA" id="ARBA00023136"/>
    </source>
</evidence>
<evidence type="ECO:0000256" key="6">
    <source>
        <dbReference type="ARBA" id="ARBA00022737"/>
    </source>
</evidence>
<organism evidence="10 11">
    <name type="scientific">Papaver somniferum</name>
    <name type="common">Opium poppy</name>
    <dbReference type="NCBI Taxonomy" id="3469"/>
    <lineage>
        <taxon>Eukaryota</taxon>
        <taxon>Viridiplantae</taxon>
        <taxon>Streptophyta</taxon>
        <taxon>Embryophyta</taxon>
        <taxon>Tracheophyta</taxon>
        <taxon>Spermatophyta</taxon>
        <taxon>Magnoliopsida</taxon>
        <taxon>Ranunculales</taxon>
        <taxon>Papaveraceae</taxon>
        <taxon>Papaveroideae</taxon>
        <taxon>Papaver</taxon>
    </lineage>
</organism>
<dbReference type="InterPro" id="IPR004316">
    <property type="entry name" value="SWEET_rpt"/>
</dbReference>
<dbReference type="EMBL" id="CM010715">
    <property type="protein sequence ID" value="RZC45850.1"/>
    <property type="molecule type" value="Genomic_DNA"/>
</dbReference>
<keyword evidence="5 9" id="KW-0812">Transmembrane</keyword>
<feature type="transmembrane region" description="Helical" evidence="9">
    <location>
        <begin position="233"/>
        <end position="254"/>
    </location>
</feature>
<evidence type="ECO:0000256" key="5">
    <source>
        <dbReference type="ARBA" id="ARBA00022692"/>
    </source>
</evidence>
<keyword evidence="3 9" id="KW-0813">Transport</keyword>
<dbReference type="InterPro" id="IPR047664">
    <property type="entry name" value="SWEET"/>
</dbReference>
<dbReference type="STRING" id="3469.A0A4Y7IDN5"/>